<sequence length="180" mass="20943">MPIVYSQRSSKCNRKRRTENGSLLPWDSFKLFNNHRQYYRNVCTRYKSKLPDCFTSVKRTINIKSCPLSTDKDRANVIENGEQKMEDCNLGIPSEDSTNINNTIKISVQDEKIQNCRSVSTSVKEQNSKTAVLRKARKKKQLELRKERDNIGTKDLLRMIFVLGDPKGIRFIHQTLQTDE</sequence>
<name>A0AAV4WH33_CAEEX</name>
<proteinExistence type="predicted"/>
<evidence type="ECO:0000313" key="1">
    <source>
        <dbReference type="EMBL" id="GIY81504.1"/>
    </source>
</evidence>
<dbReference type="Proteomes" id="UP001054945">
    <property type="component" value="Unassembled WGS sequence"/>
</dbReference>
<reference evidence="1 2" key="1">
    <citation type="submission" date="2021-06" db="EMBL/GenBank/DDBJ databases">
        <title>Caerostris extrusa draft genome.</title>
        <authorList>
            <person name="Kono N."/>
            <person name="Arakawa K."/>
        </authorList>
    </citation>
    <scope>NUCLEOTIDE SEQUENCE [LARGE SCALE GENOMIC DNA]</scope>
</reference>
<keyword evidence="2" id="KW-1185">Reference proteome</keyword>
<dbReference type="EMBL" id="BPLR01016136">
    <property type="protein sequence ID" value="GIY81504.1"/>
    <property type="molecule type" value="Genomic_DNA"/>
</dbReference>
<gene>
    <name evidence="1" type="ORF">CEXT_132141</name>
</gene>
<accession>A0AAV4WH33</accession>
<organism evidence="1 2">
    <name type="scientific">Caerostris extrusa</name>
    <name type="common">Bark spider</name>
    <name type="synonym">Caerostris bankana</name>
    <dbReference type="NCBI Taxonomy" id="172846"/>
    <lineage>
        <taxon>Eukaryota</taxon>
        <taxon>Metazoa</taxon>
        <taxon>Ecdysozoa</taxon>
        <taxon>Arthropoda</taxon>
        <taxon>Chelicerata</taxon>
        <taxon>Arachnida</taxon>
        <taxon>Araneae</taxon>
        <taxon>Araneomorphae</taxon>
        <taxon>Entelegynae</taxon>
        <taxon>Araneoidea</taxon>
        <taxon>Araneidae</taxon>
        <taxon>Caerostris</taxon>
    </lineage>
</organism>
<protein>
    <submittedName>
        <fullName evidence="1">Uncharacterized protein</fullName>
    </submittedName>
</protein>
<comment type="caution">
    <text evidence="1">The sequence shown here is derived from an EMBL/GenBank/DDBJ whole genome shotgun (WGS) entry which is preliminary data.</text>
</comment>
<evidence type="ECO:0000313" key="2">
    <source>
        <dbReference type="Proteomes" id="UP001054945"/>
    </source>
</evidence>
<dbReference type="AlphaFoldDB" id="A0AAV4WH33"/>